<name>A0A126T8P0_9GAMM</name>
<dbReference type="EMBL" id="CP014476">
    <property type="protein sequence ID" value="AMK78446.1"/>
    <property type="molecule type" value="Genomic_DNA"/>
</dbReference>
<dbReference type="STRING" id="1538553.JT25_018440"/>
<dbReference type="AlphaFoldDB" id="A0A126T8P0"/>
<proteinExistence type="predicted"/>
<gene>
    <name evidence="1" type="ORF">JT25_018440</name>
</gene>
<dbReference type="RefSeq" id="WP_062329354.1">
    <property type="nucleotide sequence ID" value="NZ_CP014476.1"/>
</dbReference>
<dbReference type="KEGG" id="mdn:JT25_018440"/>
<evidence type="ECO:0000313" key="2">
    <source>
        <dbReference type="Proteomes" id="UP000030512"/>
    </source>
</evidence>
<reference evidence="1 2" key="1">
    <citation type="journal article" date="2015" name="Environ. Microbiol.">
        <title>Methane oxidation coupled to nitrate reduction under hypoxia by the Gammaproteobacterium Methylomonas denitrificans, sp. nov. type strain FJG1.</title>
        <authorList>
            <person name="Kits K.D."/>
            <person name="Klotz M.G."/>
            <person name="Stein L.Y."/>
        </authorList>
    </citation>
    <scope>NUCLEOTIDE SEQUENCE [LARGE SCALE GENOMIC DNA]</scope>
    <source>
        <strain evidence="1 2">FJG1</strain>
    </source>
</reference>
<sequence>MSTCQICGIPQDAGFFDESSIHDAPAFGEEVVLASYQLHRNYCGLLMYFAQFTDAYAANPVQVQTPGYQWQIRCDGQPRDPYLTFSHIINPWGLSGFPLSLRLEEGCLLEFAIRNVSDREQTLKKVGGRLLGRTWYNTAYGGMPNGL</sequence>
<dbReference type="OrthoDB" id="9429520at2"/>
<organism evidence="1 2">
    <name type="scientific">Methylomonas denitrificans</name>
    <dbReference type="NCBI Taxonomy" id="1538553"/>
    <lineage>
        <taxon>Bacteria</taxon>
        <taxon>Pseudomonadati</taxon>
        <taxon>Pseudomonadota</taxon>
        <taxon>Gammaproteobacteria</taxon>
        <taxon>Methylococcales</taxon>
        <taxon>Methylococcaceae</taxon>
        <taxon>Methylomonas</taxon>
    </lineage>
</organism>
<keyword evidence="2" id="KW-1185">Reference proteome</keyword>
<protein>
    <submittedName>
        <fullName evidence="1">Uncharacterized protein</fullName>
    </submittedName>
</protein>
<accession>A0A126T8P0</accession>
<dbReference type="Proteomes" id="UP000030512">
    <property type="component" value="Chromosome"/>
</dbReference>
<evidence type="ECO:0000313" key="1">
    <source>
        <dbReference type="EMBL" id="AMK78446.1"/>
    </source>
</evidence>